<comment type="caution">
    <text evidence="9">The sequence shown here is derived from an EMBL/GenBank/DDBJ whole genome shotgun (WGS) entry which is preliminary data.</text>
</comment>
<gene>
    <name evidence="9" type="ORF">KP509_20G006000</name>
</gene>
<accession>A0A8T2SDA9</accession>
<evidence type="ECO:0000259" key="8">
    <source>
        <dbReference type="PROSITE" id="PS51188"/>
    </source>
</evidence>
<feature type="domain" description="CR-type" evidence="8">
    <location>
        <begin position="219"/>
        <end position="298"/>
    </location>
</feature>
<name>A0A8T2SDA9_CERRI</name>
<keyword evidence="1 6" id="KW-0479">Metal-binding</keyword>
<dbReference type="Pfam" id="PF00226">
    <property type="entry name" value="DnaJ"/>
    <property type="match status" value="1"/>
</dbReference>
<dbReference type="InterPro" id="IPR012724">
    <property type="entry name" value="DnaJ"/>
</dbReference>
<feature type="zinc finger region" description="CR-type" evidence="6">
    <location>
        <begin position="219"/>
        <end position="298"/>
    </location>
</feature>
<evidence type="ECO:0000259" key="7">
    <source>
        <dbReference type="PROSITE" id="PS50076"/>
    </source>
</evidence>
<dbReference type="Proteomes" id="UP000825935">
    <property type="component" value="Chromosome 20"/>
</dbReference>
<keyword evidence="5" id="KW-0143">Chaperone</keyword>
<dbReference type="FunFam" id="2.10.230.10:FF:000002">
    <property type="entry name" value="Molecular chaperone DnaJ"/>
    <property type="match status" value="1"/>
</dbReference>
<dbReference type="CDD" id="cd10747">
    <property type="entry name" value="DnaJ_C"/>
    <property type="match status" value="1"/>
</dbReference>
<dbReference type="InterPro" id="IPR001623">
    <property type="entry name" value="DnaJ_domain"/>
</dbReference>
<dbReference type="InterPro" id="IPR002939">
    <property type="entry name" value="DnaJ_C"/>
</dbReference>
<sequence length="452" mass="49731">MKLSLCKGFGYRKSRHKIVFSFSSLIHNHAACRAAGLSQQGPVLGIDRKGLQFNAYANNVILNPTLLHARNFHATGIWNMGSKDYYEILGVSRGASQSDIKKAYYALAKKHHPDMNKGNPNAEKKFQEIQKAYEVLKDDEKRSMYDQVGKDGFEETFSYGGSDSWAEADFSKYDGFEGFSFGGFEDLFGMMGDKFEEMEQGGEDIKVTVNLSFREAVFGCSKKVSVQSSARCESCRGRGIPPGVKPSVCKTCNGSGTTFTRSKPGFMFQATCRVCDGAGQTVKEKCESCKGKGYVKLKRTVNVDIPAGVDSDTTIQLSRQGGWTPKGNRKGDLFVVAKVASDPIFRRDKADIHVDATISYTKAILGGQIKVPTLTGDILLKVRPGTQHGHKDILKAKGIKVVNSFSYGDQIVHIRITLPRTISPHQLSLLEEYVKEELKEHAEESEAVAGTA</sequence>
<dbReference type="InterPro" id="IPR036869">
    <property type="entry name" value="J_dom_sf"/>
</dbReference>
<dbReference type="GO" id="GO:0051082">
    <property type="term" value="F:unfolded protein binding"/>
    <property type="evidence" value="ECO:0007669"/>
    <property type="project" value="InterPro"/>
</dbReference>
<dbReference type="SUPFAM" id="SSF49493">
    <property type="entry name" value="HSP40/DnaJ peptide-binding domain"/>
    <property type="match status" value="2"/>
</dbReference>
<dbReference type="FunFam" id="2.60.260.20:FF:000005">
    <property type="entry name" value="Chaperone protein dnaJ 1, mitochondrial"/>
    <property type="match status" value="1"/>
</dbReference>
<dbReference type="PANTHER" id="PTHR43096">
    <property type="entry name" value="DNAJ HOMOLOG 1, MITOCHONDRIAL-RELATED"/>
    <property type="match status" value="1"/>
</dbReference>
<dbReference type="NCBIfam" id="NF008035">
    <property type="entry name" value="PRK10767.1"/>
    <property type="match status" value="1"/>
</dbReference>
<dbReference type="Gene3D" id="2.10.230.10">
    <property type="entry name" value="Heat shock protein DnaJ, cysteine-rich domain"/>
    <property type="match status" value="1"/>
</dbReference>
<dbReference type="PROSITE" id="PS51188">
    <property type="entry name" value="ZF_CR"/>
    <property type="match status" value="1"/>
</dbReference>
<dbReference type="PROSITE" id="PS00636">
    <property type="entry name" value="DNAJ_1"/>
    <property type="match status" value="1"/>
</dbReference>
<dbReference type="GO" id="GO:0031072">
    <property type="term" value="F:heat shock protein binding"/>
    <property type="evidence" value="ECO:0007669"/>
    <property type="project" value="InterPro"/>
</dbReference>
<dbReference type="OrthoDB" id="10256793at2759"/>
<evidence type="ECO:0000256" key="3">
    <source>
        <dbReference type="ARBA" id="ARBA00022771"/>
    </source>
</evidence>
<dbReference type="Pfam" id="PF00684">
    <property type="entry name" value="DnaJ_CXXCXGXG"/>
    <property type="match status" value="1"/>
</dbReference>
<evidence type="ECO:0000256" key="6">
    <source>
        <dbReference type="PROSITE-ProRule" id="PRU00546"/>
    </source>
</evidence>
<reference evidence="9" key="1">
    <citation type="submission" date="2021-08" db="EMBL/GenBank/DDBJ databases">
        <title>WGS assembly of Ceratopteris richardii.</title>
        <authorList>
            <person name="Marchant D.B."/>
            <person name="Chen G."/>
            <person name="Jenkins J."/>
            <person name="Shu S."/>
            <person name="Leebens-Mack J."/>
            <person name="Grimwood J."/>
            <person name="Schmutz J."/>
            <person name="Soltis P."/>
            <person name="Soltis D."/>
            <person name="Chen Z.-H."/>
        </authorList>
    </citation>
    <scope>NUCLEOTIDE SEQUENCE</scope>
    <source>
        <strain evidence="9">Whitten #5841</strain>
        <tissue evidence="9">Leaf</tissue>
    </source>
</reference>
<dbReference type="HAMAP" id="MF_01152">
    <property type="entry name" value="DnaJ"/>
    <property type="match status" value="1"/>
</dbReference>
<dbReference type="PANTHER" id="PTHR43096:SF52">
    <property type="entry name" value="DNAJ HOMOLOG 1, MITOCHONDRIAL-RELATED"/>
    <property type="match status" value="1"/>
</dbReference>
<dbReference type="NCBIfam" id="TIGR02349">
    <property type="entry name" value="DnaJ_bact"/>
    <property type="match status" value="1"/>
</dbReference>
<dbReference type="Gene3D" id="2.60.260.20">
    <property type="entry name" value="Urease metallochaperone UreE, N-terminal domain"/>
    <property type="match status" value="2"/>
</dbReference>
<dbReference type="PROSITE" id="PS50076">
    <property type="entry name" value="DNAJ_2"/>
    <property type="match status" value="1"/>
</dbReference>
<dbReference type="GO" id="GO:0009408">
    <property type="term" value="P:response to heat"/>
    <property type="evidence" value="ECO:0007669"/>
    <property type="project" value="InterPro"/>
</dbReference>
<dbReference type="OMA" id="QIRSAFY"/>
<keyword evidence="10" id="KW-1185">Reference proteome</keyword>
<dbReference type="SUPFAM" id="SSF57938">
    <property type="entry name" value="DnaJ/Hsp40 cysteine-rich domain"/>
    <property type="match status" value="1"/>
</dbReference>
<keyword evidence="4 6" id="KW-0862">Zinc</keyword>
<evidence type="ECO:0000256" key="1">
    <source>
        <dbReference type="ARBA" id="ARBA00022723"/>
    </source>
</evidence>
<dbReference type="EMBL" id="CM035425">
    <property type="protein sequence ID" value="KAH7330869.1"/>
    <property type="molecule type" value="Genomic_DNA"/>
</dbReference>
<evidence type="ECO:0000313" key="9">
    <source>
        <dbReference type="EMBL" id="KAH7330869.1"/>
    </source>
</evidence>
<protein>
    <submittedName>
        <fullName evidence="9">Uncharacterized protein</fullName>
    </submittedName>
</protein>
<keyword evidence="3 6" id="KW-0863">Zinc-finger</keyword>
<evidence type="ECO:0000256" key="2">
    <source>
        <dbReference type="ARBA" id="ARBA00022737"/>
    </source>
</evidence>
<dbReference type="InterPro" id="IPR001305">
    <property type="entry name" value="HSP_DnaJ_Cys-rich_dom"/>
</dbReference>
<dbReference type="PRINTS" id="PR00625">
    <property type="entry name" value="JDOMAIN"/>
</dbReference>
<evidence type="ECO:0000256" key="4">
    <source>
        <dbReference type="ARBA" id="ARBA00022833"/>
    </source>
</evidence>
<dbReference type="GO" id="GO:0005737">
    <property type="term" value="C:cytoplasm"/>
    <property type="evidence" value="ECO:0007669"/>
    <property type="project" value="TreeGrafter"/>
</dbReference>
<dbReference type="InterPro" id="IPR036410">
    <property type="entry name" value="HSP_DnaJ_Cys-rich_dom_sf"/>
</dbReference>
<dbReference type="SMART" id="SM00271">
    <property type="entry name" value="DnaJ"/>
    <property type="match status" value="1"/>
</dbReference>
<proteinExistence type="inferred from homology"/>
<keyword evidence="2" id="KW-0677">Repeat</keyword>
<organism evidence="9 10">
    <name type="scientific">Ceratopteris richardii</name>
    <name type="common">Triangle waterfern</name>
    <dbReference type="NCBI Taxonomy" id="49495"/>
    <lineage>
        <taxon>Eukaryota</taxon>
        <taxon>Viridiplantae</taxon>
        <taxon>Streptophyta</taxon>
        <taxon>Embryophyta</taxon>
        <taxon>Tracheophyta</taxon>
        <taxon>Polypodiopsida</taxon>
        <taxon>Polypodiidae</taxon>
        <taxon>Polypodiales</taxon>
        <taxon>Pteridineae</taxon>
        <taxon>Pteridaceae</taxon>
        <taxon>Parkerioideae</taxon>
        <taxon>Ceratopteris</taxon>
    </lineage>
</organism>
<dbReference type="Pfam" id="PF01556">
    <property type="entry name" value="DnaJ_C"/>
    <property type="match status" value="1"/>
</dbReference>
<dbReference type="AlphaFoldDB" id="A0A8T2SDA9"/>
<dbReference type="InterPro" id="IPR018253">
    <property type="entry name" value="DnaJ_domain_CS"/>
</dbReference>
<dbReference type="Gene3D" id="1.10.287.110">
    <property type="entry name" value="DnaJ domain"/>
    <property type="match status" value="1"/>
</dbReference>
<dbReference type="GO" id="GO:0008270">
    <property type="term" value="F:zinc ion binding"/>
    <property type="evidence" value="ECO:0007669"/>
    <property type="project" value="UniProtKB-KW"/>
</dbReference>
<evidence type="ECO:0000313" key="10">
    <source>
        <dbReference type="Proteomes" id="UP000825935"/>
    </source>
</evidence>
<feature type="domain" description="J" evidence="7">
    <location>
        <begin position="84"/>
        <end position="149"/>
    </location>
</feature>
<dbReference type="GO" id="GO:0005524">
    <property type="term" value="F:ATP binding"/>
    <property type="evidence" value="ECO:0007669"/>
    <property type="project" value="InterPro"/>
</dbReference>
<dbReference type="CDD" id="cd06257">
    <property type="entry name" value="DnaJ"/>
    <property type="match status" value="1"/>
</dbReference>
<dbReference type="InterPro" id="IPR008971">
    <property type="entry name" value="HSP40/DnaJ_pept-bd"/>
</dbReference>
<evidence type="ECO:0000256" key="5">
    <source>
        <dbReference type="ARBA" id="ARBA00023186"/>
    </source>
</evidence>
<dbReference type="GO" id="GO:0042026">
    <property type="term" value="P:protein refolding"/>
    <property type="evidence" value="ECO:0007669"/>
    <property type="project" value="TreeGrafter"/>
</dbReference>
<dbReference type="SUPFAM" id="SSF46565">
    <property type="entry name" value="Chaperone J-domain"/>
    <property type="match status" value="1"/>
</dbReference>